<dbReference type="Pfam" id="PF04149">
    <property type="entry name" value="DUF397"/>
    <property type="match status" value="1"/>
</dbReference>
<feature type="domain" description="DUF397" evidence="1">
    <location>
        <begin position="31"/>
        <end position="83"/>
    </location>
</feature>
<evidence type="ECO:0000313" key="3">
    <source>
        <dbReference type="Proteomes" id="UP001500266"/>
    </source>
</evidence>
<proteinExistence type="predicted"/>
<dbReference type="EMBL" id="BAABDO010000004">
    <property type="protein sequence ID" value="GAA4128875.1"/>
    <property type="molecule type" value="Genomic_DNA"/>
</dbReference>
<protein>
    <submittedName>
        <fullName evidence="2">DUF397 domain-containing protein</fullName>
    </submittedName>
</protein>
<gene>
    <name evidence="2" type="ORF">GCM10022416_04930</name>
</gene>
<dbReference type="InterPro" id="IPR007278">
    <property type="entry name" value="DUF397"/>
</dbReference>
<evidence type="ECO:0000259" key="1">
    <source>
        <dbReference type="Pfam" id="PF04149"/>
    </source>
</evidence>
<reference evidence="3" key="1">
    <citation type="journal article" date="2019" name="Int. J. Syst. Evol. Microbiol.">
        <title>The Global Catalogue of Microorganisms (GCM) 10K type strain sequencing project: providing services to taxonomists for standard genome sequencing and annotation.</title>
        <authorList>
            <consortium name="The Broad Institute Genomics Platform"/>
            <consortium name="The Broad Institute Genome Sequencing Center for Infectious Disease"/>
            <person name="Wu L."/>
            <person name="Ma J."/>
        </authorList>
    </citation>
    <scope>NUCLEOTIDE SEQUENCE [LARGE SCALE GENOMIC DNA]</scope>
    <source>
        <strain evidence="3">JCM 17316</strain>
    </source>
</reference>
<dbReference type="Proteomes" id="UP001500266">
    <property type="component" value="Unassembled WGS sequence"/>
</dbReference>
<keyword evidence="3" id="KW-1185">Reference proteome</keyword>
<accession>A0ABP7Y1G4</accession>
<name>A0ABP7Y1G4_9ACTN</name>
<comment type="caution">
    <text evidence="2">The sequence shown here is derived from an EMBL/GenBank/DDBJ whole genome shotgun (WGS) entry which is preliminary data.</text>
</comment>
<organism evidence="2 3">
    <name type="scientific">Actinomadura keratinilytica</name>
    <dbReference type="NCBI Taxonomy" id="547461"/>
    <lineage>
        <taxon>Bacteria</taxon>
        <taxon>Bacillati</taxon>
        <taxon>Actinomycetota</taxon>
        <taxon>Actinomycetes</taxon>
        <taxon>Streptosporangiales</taxon>
        <taxon>Thermomonosporaceae</taxon>
        <taxon>Actinomadura</taxon>
    </lineage>
</organism>
<dbReference type="RefSeq" id="WP_345016931.1">
    <property type="nucleotide sequence ID" value="NZ_BAABDO010000004.1"/>
</dbReference>
<sequence>MHDISWPKTACSQGTGCEFVEVAPVSLSAGRWRKASRSTGSGEDCVEVARVRRGVAVRDSKDPSGPVLTFGCSEFVRFAEAVRLGTFDLEGGLECWK</sequence>
<evidence type="ECO:0000313" key="2">
    <source>
        <dbReference type="EMBL" id="GAA4128875.1"/>
    </source>
</evidence>